<dbReference type="InterPro" id="IPR036188">
    <property type="entry name" value="FAD/NAD-bd_sf"/>
</dbReference>
<dbReference type="RefSeq" id="WP_357974028.1">
    <property type="nucleotide sequence ID" value="NZ_JBFAIH010000002.1"/>
</dbReference>
<proteinExistence type="predicted"/>
<keyword evidence="2" id="KW-0285">Flavoprotein</keyword>
<name>A0ABV3F378_9NOCA</name>
<feature type="domain" description="FAD/NAD(P)-binding" evidence="6">
    <location>
        <begin position="4"/>
        <end position="300"/>
    </location>
</feature>
<sequence length="409" mass="43937">MTGIVVIGAGHAAVQLADSLRAGGYSGRLSILSAENELPYQRPPLSKDYLTGDDPRPLPLRGPDFYRERDVDLRVGTAVTEIDPDGRRLECADGTTLAYTELVLATGSRNRVLEVPGAHGSGVHYLRNTTDATDLHSELGRAATAVVVGAGFIGLEFAAAATRRGIAVTVVEAGPRPLLRALAEPTTDRLIAEHQRAGVTFRFDTTIAEIERSDHRVTAVICSDDERIAADLVVVGIGAEPVTELGSASGLRIGNGIQVDEYLRTSDEHIWAIGDCAEFPCVHARARVRRESVQNAVDHARTLARTLTGTPAVYQDLPWFWSHQGACKIQIAGVSGEVERTVIPADSSGKFSTWCFRNDVLVAVESVNQPAVHSAARKALSSPRKPTYSELSKADFDLQCLVRPQGGFA</sequence>
<comment type="caution">
    <text evidence="8">The sequence shown here is derived from an EMBL/GenBank/DDBJ whole genome shotgun (WGS) entry which is preliminary data.</text>
</comment>
<dbReference type="PRINTS" id="PR00368">
    <property type="entry name" value="FADPNR"/>
</dbReference>
<dbReference type="SUPFAM" id="SSF55424">
    <property type="entry name" value="FAD/NAD-linked reductases, dimerisation (C-terminal) domain"/>
    <property type="match status" value="1"/>
</dbReference>
<dbReference type="InterPro" id="IPR050446">
    <property type="entry name" value="FAD-oxidoreductase/Apoptosis"/>
</dbReference>
<feature type="region of interest" description="Disordered" evidence="5">
    <location>
        <begin position="42"/>
        <end position="61"/>
    </location>
</feature>
<dbReference type="InterPro" id="IPR028202">
    <property type="entry name" value="Reductase_C"/>
</dbReference>
<evidence type="ECO:0000259" key="6">
    <source>
        <dbReference type="Pfam" id="PF07992"/>
    </source>
</evidence>
<evidence type="ECO:0000256" key="1">
    <source>
        <dbReference type="ARBA" id="ARBA00001974"/>
    </source>
</evidence>
<accession>A0ABV3F378</accession>
<evidence type="ECO:0000256" key="3">
    <source>
        <dbReference type="ARBA" id="ARBA00022827"/>
    </source>
</evidence>
<dbReference type="EMBL" id="JBFAIH010000002">
    <property type="protein sequence ID" value="MEV0362107.1"/>
    <property type="molecule type" value="Genomic_DNA"/>
</dbReference>
<evidence type="ECO:0000256" key="4">
    <source>
        <dbReference type="ARBA" id="ARBA00023002"/>
    </source>
</evidence>
<evidence type="ECO:0000313" key="8">
    <source>
        <dbReference type="EMBL" id="MEV0362107.1"/>
    </source>
</evidence>
<evidence type="ECO:0000256" key="5">
    <source>
        <dbReference type="SAM" id="MobiDB-lite"/>
    </source>
</evidence>
<comment type="cofactor">
    <cofactor evidence="1">
        <name>FAD</name>
        <dbReference type="ChEBI" id="CHEBI:57692"/>
    </cofactor>
</comment>
<evidence type="ECO:0000259" key="7">
    <source>
        <dbReference type="Pfam" id="PF14759"/>
    </source>
</evidence>
<keyword evidence="9" id="KW-1185">Reference proteome</keyword>
<dbReference type="InterPro" id="IPR016156">
    <property type="entry name" value="FAD/NAD-linked_Rdtase_dimer_sf"/>
</dbReference>
<dbReference type="Gene3D" id="3.50.50.60">
    <property type="entry name" value="FAD/NAD(P)-binding domain"/>
    <property type="match status" value="2"/>
</dbReference>
<protein>
    <submittedName>
        <fullName evidence="8">FAD-dependent oxidoreductase</fullName>
    </submittedName>
</protein>
<evidence type="ECO:0000256" key="2">
    <source>
        <dbReference type="ARBA" id="ARBA00022630"/>
    </source>
</evidence>
<dbReference type="Gene3D" id="3.30.390.30">
    <property type="match status" value="1"/>
</dbReference>
<keyword evidence="4" id="KW-0560">Oxidoreductase</keyword>
<dbReference type="SUPFAM" id="SSF51905">
    <property type="entry name" value="FAD/NAD(P)-binding domain"/>
    <property type="match status" value="2"/>
</dbReference>
<dbReference type="InterPro" id="IPR023753">
    <property type="entry name" value="FAD/NAD-binding_dom"/>
</dbReference>
<evidence type="ECO:0000313" key="9">
    <source>
        <dbReference type="Proteomes" id="UP001551658"/>
    </source>
</evidence>
<dbReference type="PANTHER" id="PTHR43557">
    <property type="entry name" value="APOPTOSIS-INDUCING FACTOR 1"/>
    <property type="match status" value="1"/>
</dbReference>
<dbReference type="Proteomes" id="UP001551658">
    <property type="component" value="Unassembled WGS sequence"/>
</dbReference>
<dbReference type="PANTHER" id="PTHR43557:SF2">
    <property type="entry name" value="RIESKE DOMAIN-CONTAINING PROTEIN-RELATED"/>
    <property type="match status" value="1"/>
</dbReference>
<dbReference type="Pfam" id="PF07992">
    <property type="entry name" value="Pyr_redox_2"/>
    <property type="match status" value="1"/>
</dbReference>
<feature type="domain" description="Reductase C-terminal" evidence="7">
    <location>
        <begin position="319"/>
        <end position="400"/>
    </location>
</feature>
<dbReference type="PRINTS" id="PR00411">
    <property type="entry name" value="PNDRDTASEI"/>
</dbReference>
<organism evidence="8 9">
    <name type="scientific">Nocardia fusca</name>
    <dbReference type="NCBI Taxonomy" id="941183"/>
    <lineage>
        <taxon>Bacteria</taxon>
        <taxon>Bacillati</taxon>
        <taxon>Actinomycetota</taxon>
        <taxon>Actinomycetes</taxon>
        <taxon>Mycobacteriales</taxon>
        <taxon>Nocardiaceae</taxon>
        <taxon>Nocardia</taxon>
    </lineage>
</organism>
<dbReference type="Pfam" id="PF14759">
    <property type="entry name" value="Reductase_C"/>
    <property type="match status" value="1"/>
</dbReference>
<reference evidence="8 9" key="1">
    <citation type="submission" date="2024-06" db="EMBL/GenBank/DDBJ databases">
        <title>The Natural Products Discovery Center: Release of the First 8490 Sequenced Strains for Exploring Actinobacteria Biosynthetic Diversity.</title>
        <authorList>
            <person name="Kalkreuter E."/>
            <person name="Kautsar S.A."/>
            <person name="Yang D."/>
            <person name="Bader C.D."/>
            <person name="Teijaro C.N."/>
            <person name="Fluegel L."/>
            <person name="Davis C.M."/>
            <person name="Simpson J.R."/>
            <person name="Lauterbach L."/>
            <person name="Steele A.D."/>
            <person name="Gui C."/>
            <person name="Meng S."/>
            <person name="Li G."/>
            <person name="Viehrig K."/>
            <person name="Ye F."/>
            <person name="Su P."/>
            <person name="Kiefer A.F."/>
            <person name="Nichols A."/>
            <person name="Cepeda A.J."/>
            <person name="Yan W."/>
            <person name="Fan B."/>
            <person name="Jiang Y."/>
            <person name="Adhikari A."/>
            <person name="Zheng C.-J."/>
            <person name="Schuster L."/>
            <person name="Cowan T.M."/>
            <person name="Smanski M.J."/>
            <person name="Chevrette M.G."/>
            <person name="De Carvalho L.P.S."/>
            <person name="Shen B."/>
        </authorList>
    </citation>
    <scope>NUCLEOTIDE SEQUENCE [LARGE SCALE GENOMIC DNA]</scope>
    <source>
        <strain evidence="8 9">NPDC050671</strain>
    </source>
</reference>
<keyword evidence="3" id="KW-0274">FAD</keyword>
<gene>
    <name evidence="8" type="ORF">AB0H72_05320</name>
</gene>